<sequence length="152" mass="16605">MANPAVPRIDALDRQILVLYRKNTRLPAATIGERVGLSATAVQRRLKKMREDGVILAETARVDPGALGLGLTCIVGIDLEREGPDAIDRFRQRMRGFQAVQQCYHVTGAHDFVLVVQAADIAAYEAFTRTALTTDANVLSFSTQVVLESGPR</sequence>
<evidence type="ECO:0000259" key="4">
    <source>
        <dbReference type="PROSITE" id="PS50956"/>
    </source>
</evidence>
<dbReference type="PANTHER" id="PTHR30154">
    <property type="entry name" value="LEUCINE-RESPONSIVE REGULATORY PROTEIN"/>
    <property type="match status" value="1"/>
</dbReference>
<dbReference type="InterPro" id="IPR036390">
    <property type="entry name" value="WH_DNA-bd_sf"/>
</dbReference>
<dbReference type="SUPFAM" id="SSF54909">
    <property type="entry name" value="Dimeric alpha+beta barrel"/>
    <property type="match status" value="1"/>
</dbReference>
<dbReference type="Proteomes" id="UP000623419">
    <property type="component" value="Unassembled WGS sequence"/>
</dbReference>
<dbReference type="RefSeq" id="WP_188663538.1">
    <property type="nucleotide sequence ID" value="NZ_BMKC01000002.1"/>
</dbReference>
<evidence type="ECO:0000256" key="3">
    <source>
        <dbReference type="ARBA" id="ARBA00023163"/>
    </source>
</evidence>
<dbReference type="PRINTS" id="PR00033">
    <property type="entry name" value="HTHASNC"/>
</dbReference>
<evidence type="ECO:0000256" key="1">
    <source>
        <dbReference type="ARBA" id="ARBA00023015"/>
    </source>
</evidence>
<dbReference type="SUPFAM" id="SSF46785">
    <property type="entry name" value="Winged helix' DNA-binding domain"/>
    <property type="match status" value="1"/>
</dbReference>
<dbReference type="InterPro" id="IPR019887">
    <property type="entry name" value="Tscrpt_reg_AsnC/Lrp_C"/>
</dbReference>
<evidence type="ECO:0000313" key="5">
    <source>
        <dbReference type="EMBL" id="GGA80908.1"/>
    </source>
</evidence>
<organism evidence="5 6">
    <name type="scientific">Arenimonas soli</name>
    <dbReference type="NCBI Taxonomy" id="2269504"/>
    <lineage>
        <taxon>Bacteria</taxon>
        <taxon>Pseudomonadati</taxon>
        <taxon>Pseudomonadota</taxon>
        <taxon>Gammaproteobacteria</taxon>
        <taxon>Lysobacterales</taxon>
        <taxon>Lysobacteraceae</taxon>
        <taxon>Arenimonas</taxon>
    </lineage>
</organism>
<keyword evidence="2" id="KW-0238">DNA-binding</keyword>
<dbReference type="InterPro" id="IPR000485">
    <property type="entry name" value="AsnC-type_HTH_dom"/>
</dbReference>
<evidence type="ECO:0000256" key="2">
    <source>
        <dbReference type="ARBA" id="ARBA00023125"/>
    </source>
</evidence>
<keyword evidence="1" id="KW-0805">Transcription regulation</keyword>
<protein>
    <submittedName>
        <fullName evidence="5">ArsR family transcriptional regulator</fullName>
    </submittedName>
</protein>
<dbReference type="Pfam" id="PF01037">
    <property type="entry name" value="AsnC_trans_reg"/>
    <property type="match status" value="1"/>
</dbReference>
<dbReference type="PANTHER" id="PTHR30154:SF34">
    <property type="entry name" value="TRANSCRIPTIONAL REGULATOR AZLB"/>
    <property type="match status" value="1"/>
</dbReference>
<proteinExistence type="predicted"/>
<dbReference type="Gene3D" id="1.10.10.10">
    <property type="entry name" value="Winged helix-like DNA-binding domain superfamily/Winged helix DNA-binding domain"/>
    <property type="match status" value="1"/>
</dbReference>
<keyword evidence="6" id="KW-1185">Reference proteome</keyword>
<reference evidence="6" key="1">
    <citation type="journal article" date="2019" name="Int. J. Syst. Evol. Microbiol.">
        <title>The Global Catalogue of Microorganisms (GCM) 10K type strain sequencing project: providing services to taxonomists for standard genome sequencing and annotation.</title>
        <authorList>
            <consortium name="The Broad Institute Genomics Platform"/>
            <consortium name="The Broad Institute Genome Sequencing Center for Infectious Disease"/>
            <person name="Wu L."/>
            <person name="Ma J."/>
        </authorList>
    </citation>
    <scope>NUCLEOTIDE SEQUENCE [LARGE SCALE GENOMIC DNA]</scope>
    <source>
        <strain evidence="6">CGMCC 1.15905</strain>
    </source>
</reference>
<evidence type="ECO:0000313" key="6">
    <source>
        <dbReference type="Proteomes" id="UP000623419"/>
    </source>
</evidence>
<dbReference type="SMART" id="SM00344">
    <property type="entry name" value="HTH_ASNC"/>
    <property type="match status" value="1"/>
</dbReference>
<dbReference type="InterPro" id="IPR036388">
    <property type="entry name" value="WH-like_DNA-bd_sf"/>
</dbReference>
<comment type="caution">
    <text evidence="5">The sequence shown here is derived from an EMBL/GenBank/DDBJ whole genome shotgun (WGS) entry which is preliminary data.</text>
</comment>
<name>A0ABQ1HLV0_9GAMM</name>
<accession>A0ABQ1HLV0</accession>
<dbReference type="PROSITE" id="PS50956">
    <property type="entry name" value="HTH_ASNC_2"/>
    <property type="match status" value="1"/>
</dbReference>
<keyword evidence="3" id="KW-0804">Transcription</keyword>
<dbReference type="Pfam" id="PF13404">
    <property type="entry name" value="HTH_AsnC-type"/>
    <property type="match status" value="1"/>
</dbReference>
<dbReference type="Gene3D" id="3.30.70.920">
    <property type="match status" value="1"/>
</dbReference>
<dbReference type="InterPro" id="IPR019888">
    <property type="entry name" value="Tscrpt_reg_AsnC-like"/>
</dbReference>
<dbReference type="EMBL" id="BMKC01000002">
    <property type="protein sequence ID" value="GGA80908.1"/>
    <property type="molecule type" value="Genomic_DNA"/>
</dbReference>
<dbReference type="InterPro" id="IPR011008">
    <property type="entry name" value="Dimeric_a/b-barrel"/>
</dbReference>
<gene>
    <name evidence="5" type="primary">lrp</name>
    <name evidence="5" type="ORF">GCM10011521_19040</name>
</gene>
<feature type="domain" description="HTH asnC-type" evidence="4">
    <location>
        <begin position="9"/>
        <end position="70"/>
    </location>
</feature>